<feature type="region of interest" description="Disordered" evidence="1">
    <location>
        <begin position="98"/>
        <end position="153"/>
    </location>
</feature>
<evidence type="ECO:0000313" key="3">
    <source>
        <dbReference type="Proteomes" id="UP000320443"/>
    </source>
</evidence>
<dbReference type="EMBL" id="VKDK01000017">
    <property type="protein sequence ID" value="TRX60306.1"/>
    <property type="molecule type" value="Genomic_DNA"/>
</dbReference>
<proteinExistence type="predicted"/>
<name>A0A553FST0_9CORY</name>
<sequence length="153" mass="16708">MSVFDSIKNAGSSAFDVAKDFGGRFKEERQNQAQSAQADRIARAADEAGMGDGTAKEESFFDRVTSTAKNIGESVSSAARETRNSESFEKAREDFTTAFNETREGVQGAINNAKEQRAEGKHAQQPQEPQSPRNPYAQKPNDDVIDGEVVDEN</sequence>
<feature type="compositionally biased region" description="Acidic residues" evidence="1">
    <location>
        <begin position="143"/>
        <end position="153"/>
    </location>
</feature>
<feature type="compositionally biased region" description="Polar residues" evidence="1">
    <location>
        <begin position="124"/>
        <end position="133"/>
    </location>
</feature>
<accession>A0A553FST0</accession>
<evidence type="ECO:0000313" key="2">
    <source>
        <dbReference type="EMBL" id="TRX60306.1"/>
    </source>
</evidence>
<reference evidence="2 3" key="1">
    <citation type="submission" date="2019-07" db="EMBL/GenBank/DDBJ databases">
        <title>Draft genome of C. aurimucosum strain 2274.</title>
        <authorList>
            <person name="Pacheco L.G.C."/>
            <person name="Aguiar E.R.G.R."/>
            <person name="Santos C.S."/>
            <person name="Rocha D.J.P.G."/>
            <person name="Sant'Anna L.O."/>
            <person name="Mattos-Guaraldi A.L."/>
            <person name="Santos L.S."/>
        </authorList>
    </citation>
    <scope>NUCLEOTIDE SEQUENCE [LARGE SCALE GENOMIC DNA]</scope>
    <source>
        <strain evidence="2 3">2274</strain>
    </source>
</reference>
<evidence type="ECO:0000256" key="1">
    <source>
        <dbReference type="SAM" id="MobiDB-lite"/>
    </source>
</evidence>
<organism evidence="2 3">
    <name type="scientific">Corynebacterium hiratae</name>
    <dbReference type="NCBI Taxonomy" id="3139423"/>
    <lineage>
        <taxon>Bacteria</taxon>
        <taxon>Bacillati</taxon>
        <taxon>Actinomycetota</taxon>
        <taxon>Actinomycetes</taxon>
        <taxon>Mycobacteriales</taxon>
        <taxon>Corynebacteriaceae</taxon>
        <taxon>Corynebacterium</taxon>
    </lineage>
</organism>
<gene>
    <name evidence="2" type="ORF">FNY97_09580</name>
</gene>
<dbReference type="Proteomes" id="UP000320443">
    <property type="component" value="Unassembled WGS sequence"/>
</dbReference>
<dbReference type="NCBIfam" id="NF040480">
    <property type="entry name" value="CGLAU_01105_fam"/>
    <property type="match status" value="1"/>
</dbReference>
<comment type="caution">
    <text evidence="2">The sequence shown here is derived from an EMBL/GenBank/DDBJ whole genome shotgun (WGS) entry which is preliminary data.</text>
</comment>
<protein>
    <submittedName>
        <fullName evidence="2">Uncharacterized protein</fullName>
    </submittedName>
</protein>
<dbReference type="AlphaFoldDB" id="A0A553FST0"/>
<keyword evidence="3" id="KW-1185">Reference proteome</keyword>
<dbReference type="RefSeq" id="WP_049154438.1">
    <property type="nucleotide sequence ID" value="NZ_VKDK01000017.1"/>
</dbReference>